<name>A0A7V0T4N6_UNCW3</name>
<evidence type="ECO:0000256" key="1">
    <source>
        <dbReference type="SAM" id="MobiDB-lite"/>
    </source>
</evidence>
<feature type="compositionally biased region" description="Polar residues" evidence="1">
    <location>
        <begin position="1"/>
        <end position="27"/>
    </location>
</feature>
<dbReference type="InterPro" id="IPR013216">
    <property type="entry name" value="Methyltransf_11"/>
</dbReference>
<protein>
    <submittedName>
        <fullName evidence="3">Methyltransferase domain-containing protein</fullName>
    </submittedName>
</protein>
<feature type="region of interest" description="Disordered" evidence="1">
    <location>
        <begin position="1"/>
        <end position="138"/>
    </location>
</feature>
<gene>
    <name evidence="3" type="ORF">ENN51_02295</name>
</gene>
<dbReference type="InterPro" id="IPR029063">
    <property type="entry name" value="SAM-dependent_MTases_sf"/>
</dbReference>
<dbReference type="Gene3D" id="3.40.50.150">
    <property type="entry name" value="Vaccinia Virus protein VP39"/>
    <property type="match status" value="1"/>
</dbReference>
<proteinExistence type="predicted"/>
<feature type="compositionally biased region" description="Low complexity" evidence="1">
    <location>
        <begin position="73"/>
        <end position="110"/>
    </location>
</feature>
<dbReference type="SUPFAM" id="SSF53335">
    <property type="entry name" value="S-adenosyl-L-methionine-dependent methyltransferases"/>
    <property type="match status" value="1"/>
</dbReference>
<reference evidence="3" key="1">
    <citation type="journal article" date="2020" name="mSystems">
        <title>Genome- and Community-Level Interaction Insights into Carbon Utilization and Element Cycling Functions of Hydrothermarchaeota in Hydrothermal Sediment.</title>
        <authorList>
            <person name="Zhou Z."/>
            <person name="Liu Y."/>
            <person name="Xu W."/>
            <person name="Pan J."/>
            <person name="Luo Z.H."/>
            <person name="Li M."/>
        </authorList>
    </citation>
    <scope>NUCLEOTIDE SEQUENCE [LARGE SCALE GENOMIC DNA]</scope>
    <source>
        <strain evidence="3">SpSt-1182</strain>
    </source>
</reference>
<organism evidence="3">
    <name type="scientific">candidate division WOR-3 bacterium</name>
    <dbReference type="NCBI Taxonomy" id="2052148"/>
    <lineage>
        <taxon>Bacteria</taxon>
        <taxon>Bacteria division WOR-3</taxon>
    </lineage>
</organism>
<dbReference type="GO" id="GO:0008757">
    <property type="term" value="F:S-adenosylmethionine-dependent methyltransferase activity"/>
    <property type="evidence" value="ECO:0007669"/>
    <property type="project" value="InterPro"/>
</dbReference>
<dbReference type="Proteomes" id="UP000885672">
    <property type="component" value="Unassembled WGS sequence"/>
</dbReference>
<keyword evidence="3" id="KW-0489">Methyltransferase</keyword>
<sequence>MRWSTCSRLSPATPGTTSMRTRSSCSGWTPFATAGDWRCMSPTSKRSRYRPGDSMTATGSSSPRRSKPPSPIRWPRSRQTTPSGSRPASASSGVGPATPNSNSPNTASASRAMAGIAPTEDSDARQRRDWSPVAPSWERKPDQKDLWRRVATMPALALNRVELELLGTVAGLSTLIIGTGDGLAPLALAALGARVVVADASSSLLDVLLVRTQVLGLNIEYRQLAASEFDQLPDAGFRYVYAAHLAPRTEHLDLLYRQAARLLEPGGRLVVTEYHPVRRIWKPEPGALRAAVSYFERRRERRETDGADSYVPGGELARFDFQWTVADRVFYATAAGLRLAALEEVGEVRQDWEVPNMKGLPEQLVLAADRPEA</sequence>
<dbReference type="AlphaFoldDB" id="A0A7V0T4N6"/>
<dbReference type="Pfam" id="PF08241">
    <property type="entry name" value="Methyltransf_11"/>
    <property type="match status" value="1"/>
</dbReference>
<feature type="domain" description="Methyltransferase type 11" evidence="2">
    <location>
        <begin position="177"/>
        <end position="271"/>
    </location>
</feature>
<keyword evidence="3" id="KW-0808">Transferase</keyword>
<comment type="caution">
    <text evidence="3">The sequence shown here is derived from an EMBL/GenBank/DDBJ whole genome shotgun (WGS) entry which is preliminary data.</text>
</comment>
<dbReference type="GO" id="GO:0032259">
    <property type="term" value="P:methylation"/>
    <property type="evidence" value="ECO:0007669"/>
    <property type="project" value="UniProtKB-KW"/>
</dbReference>
<dbReference type="EMBL" id="DSBX01000088">
    <property type="protein sequence ID" value="HDQ99102.1"/>
    <property type="molecule type" value="Genomic_DNA"/>
</dbReference>
<evidence type="ECO:0000313" key="3">
    <source>
        <dbReference type="EMBL" id="HDQ99102.1"/>
    </source>
</evidence>
<dbReference type="CDD" id="cd02440">
    <property type="entry name" value="AdoMet_MTases"/>
    <property type="match status" value="1"/>
</dbReference>
<accession>A0A7V0T4N6</accession>
<evidence type="ECO:0000259" key="2">
    <source>
        <dbReference type="Pfam" id="PF08241"/>
    </source>
</evidence>